<keyword evidence="2" id="KW-1185">Reference proteome</keyword>
<reference evidence="1" key="1">
    <citation type="submission" date="2014-02" db="EMBL/GenBank/DDBJ databases">
        <title>Expanding our view of genomic diversity in Candidatus Accumulibacter clades.</title>
        <authorList>
            <person name="Skennerton C.T."/>
            <person name="Barr J.J."/>
            <person name="Slater F.R."/>
            <person name="Bond P.L."/>
            <person name="Tyson G.W."/>
        </authorList>
    </citation>
    <scope>NUCLEOTIDE SEQUENCE [LARGE SCALE GENOMIC DNA]</scope>
</reference>
<proteinExistence type="predicted"/>
<dbReference type="Proteomes" id="UP000020218">
    <property type="component" value="Unassembled WGS sequence"/>
</dbReference>
<evidence type="ECO:0000313" key="2">
    <source>
        <dbReference type="Proteomes" id="UP000020218"/>
    </source>
</evidence>
<dbReference type="AlphaFoldDB" id="A0A011MFJ4"/>
<accession>A0A011MFJ4</accession>
<comment type="caution">
    <text evidence="1">The sequence shown here is derived from an EMBL/GenBank/DDBJ whole genome shotgun (WGS) entry which is preliminary data.</text>
</comment>
<protein>
    <submittedName>
        <fullName evidence="1">Uncharacterized protein</fullName>
    </submittedName>
</protein>
<organism evidence="1 2">
    <name type="scientific">Candidatus Accumulibacter adjunctus</name>
    <dbReference type="NCBI Taxonomy" id="1454001"/>
    <lineage>
        <taxon>Bacteria</taxon>
        <taxon>Pseudomonadati</taxon>
        <taxon>Pseudomonadota</taxon>
        <taxon>Betaproteobacteria</taxon>
        <taxon>Candidatus Accumulibacter</taxon>
    </lineage>
</organism>
<sequence>MPFFSTKNLRNQGSFVRPQSATYSMVSQSDSAAAIAITSVSTKSCSVPLLDLRGSSTSLKPHIRLAPFVTIISVAQETRVDLILEGFTSHFHKFTNVDDSAPPSMTIANIPFECGRPPLCERLRKQETQTFPPPSTTPKISNLNVLNSTCIDTLHRINTSPNIINRQLLQFFQRSKPPFTEQEITPCVLIKPIPDNLTGNPGDNCIWWYIPCNDSARRKNRTSTDLNTEKYCDSMPNPTIVANDRPLHPIIALGQKRRAKKLILTSFGCKWMRR</sequence>
<gene>
    <name evidence="1" type="ORF">AW08_00890</name>
</gene>
<name>A0A011MFJ4_9PROT</name>
<dbReference type="EMBL" id="JFAX01000004">
    <property type="protein sequence ID" value="EXI68578.1"/>
    <property type="molecule type" value="Genomic_DNA"/>
</dbReference>
<evidence type="ECO:0000313" key="1">
    <source>
        <dbReference type="EMBL" id="EXI68578.1"/>
    </source>
</evidence>